<comment type="caution">
    <text evidence="2">The sequence shown here is derived from an EMBL/GenBank/DDBJ whole genome shotgun (WGS) entry which is preliminary data.</text>
</comment>
<dbReference type="AlphaFoldDB" id="A0AAP2CUL7"/>
<gene>
    <name evidence="2" type="ORF">IV417_15715</name>
</gene>
<evidence type="ECO:0000313" key="3">
    <source>
        <dbReference type="Proteomes" id="UP001315686"/>
    </source>
</evidence>
<reference evidence="2 3" key="1">
    <citation type="journal article" date="2021" name="Arch. Microbiol.">
        <title>Harenicola maris gen. nov., sp. nov. isolated from the Sea of Japan shallow sediments.</title>
        <authorList>
            <person name="Romanenko L.A."/>
            <person name="Kurilenko V.V."/>
            <person name="Chernysheva N.Y."/>
            <person name="Tekutyeva L.A."/>
            <person name="Velansky P.V."/>
            <person name="Svetashev V.I."/>
            <person name="Isaeva M.P."/>
        </authorList>
    </citation>
    <scope>NUCLEOTIDE SEQUENCE [LARGE SCALE GENOMIC DNA]</scope>
    <source>
        <strain evidence="2 3">KMM 3653</strain>
    </source>
</reference>
<evidence type="ECO:0000313" key="2">
    <source>
        <dbReference type="EMBL" id="MBT0958836.1"/>
    </source>
</evidence>
<feature type="signal peptide" evidence="1">
    <location>
        <begin position="1"/>
        <end position="20"/>
    </location>
</feature>
<evidence type="ECO:0000256" key="1">
    <source>
        <dbReference type="SAM" id="SignalP"/>
    </source>
</evidence>
<sequence length="79" mass="8514">MTKLLITAALTSLIAVPSFAAGTTADEWFLNQAKADNQHQVVKQLTQQQPQVTISTHGISKVKAIVLEPTETDAAKAKR</sequence>
<name>A0AAP2CUL7_9RHOB</name>
<keyword evidence="3" id="KW-1185">Reference proteome</keyword>
<dbReference type="Proteomes" id="UP001315686">
    <property type="component" value="Unassembled WGS sequence"/>
</dbReference>
<dbReference type="RefSeq" id="WP_327795052.1">
    <property type="nucleotide sequence ID" value="NZ_JADQAZ010000003.1"/>
</dbReference>
<accession>A0AAP2CUL7</accession>
<proteinExistence type="predicted"/>
<protein>
    <submittedName>
        <fullName evidence="2">Uncharacterized protein</fullName>
    </submittedName>
</protein>
<organism evidence="2 3">
    <name type="scientific">Harenicola maris</name>
    <dbReference type="NCBI Taxonomy" id="2841044"/>
    <lineage>
        <taxon>Bacteria</taxon>
        <taxon>Pseudomonadati</taxon>
        <taxon>Pseudomonadota</taxon>
        <taxon>Alphaproteobacteria</taxon>
        <taxon>Rhodobacterales</taxon>
        <taxon>Paracoccaceae</taxon>
        <taxon>Harenicola</taxon>
    </lineage>
</organism>
<keyword evidence="1" id="KW-0732">Signal</keyword>
<dbReference type="EMBL" id="JADQAZ010000003">
    <property type="protein sequence ID" value="MBT0958836.1"/>
    <property type="molecule type" value="Genomic_DNA"/>
</dbReference>
<feature type="chain" id="PRO_5042936361" evidence="1">
    <location>
        <begin position="21"/>
        <end position="79"/>
    </location>
</feature>